<dbReference type="AlphaFoldDB" id="A0A1B2M2W0"/>
<evidence type="ECO:0000313" key="2">
    <source>
        <dbReference type="EMBL" id="AOA59481.1"/>
    </source>
</evidence>
<dbReference type="InterPro" id="IPR009045">
    <property type="entry name" value="Zn_M74/Hedgehog-like"/>
</dbReference>
<dbReference type="SUPFAM" id="SSF54106">
    <property type="entry name" value="LysM domain"/>
    <property type="match status" value="1"/>
</dbReference>
<reference evidence="2 3" key="1">
    <citation type="submission" date="2016-08" db="EMBL/GenBank/DDBJ databases">
        <authorList>
            <person name="Seilhamer J.J."/>
        </authorList>
    </citation>
    <scope>NUCLEOTIDE SEQUENCE [LARGE SCALE GENOMIC DNA]</scope>
    <source>
        <strain evidence="2 3">BRTC-1</strain>
    </source>
</reference>
<sequence length="353" mass="39099">MTNSLAMIRFLDALDQPIAGLAHQLWVGKTLISDHLSNAQGESVWIQRPLGTVVDIRVRNITGDYQSQCTLTLSRAKASYIVRSSKLLLQAALLIRKIQPIGEYVRSTYVVKAGDTLSSIALSQHSTVAEIEILNNLEPHSLIYPNQILKIPHKKDTHISNNAPILQQQNSKHKTETPVVQVQATKPVNTSALLAQACGGEKHYQRSLARIAELHPSYQAKVIQLINTGFQTLGITWVITDGYRSPTAQGALAKNVTNAGPLQSYHQYGLAIDVVSVRQGEITYLKNDQQSVRDSQALGPIGEQLGLVWGGRFQGKNGPDYPHFELHPNAKTWRDLKPQLLQLGIQNYKKLVF</sequence>
<name>A0A1B2M2W0_9GAMM</name>
<dbReference type="KEGG" id="ala:BFG52_14750"/>
<organism evidence="2 3">
    <name type="scientific">Acinetobacter larvae</name>
    <dbReference type="NCBI Taxonomy" id="1789224"/>
    <lineage>
        <taxon>Bacteria</taxon>
        <taxon>Pseudomonadati</taxon>
        <taxon>Pseudomonadota</taxon>
        <taxon>Gammaproteobacteria</taxon>
        <taxon>Moraxellales</taxon>
        <taxon>Moraxellaceae</taxon>
        <taxon>Acinetobacter</taxon>
    </lineage>
</organism>
<dbReference type="SUPFAM" id="SSF55166">
    <property type="entry name" value="Hedgehog/DD-peptidase"/>
    <property type="match status" value="1"/>
</dbReference>
<dbReference type="GO" id="GO:0008233">
    <property type="term" value="F:peptidase activity"/>
    <property type="evidence" value="ECO:0007669"/>
    <property type="project" value="InterPro"/>
</dbReference>
<keyword evidence="3" id="KW-1185">Reference proteome</keyword>
<proteinExistence type="predicted"/>
<evidence type="ECO:0000259" key="1">
    <source>
        <dbReference type="PROSITE" id="PS51782"/>
    </source>
</evidence>
<dbReference type="Gene3D" id="3.30.1380.10">
    <property type="match status" value="1"/>
</dbReference>
<dbReference type="Proteomes" id="UP000093391">
    <property type="component" value="Chromosome"/>
</dbReference>
<dbReference type="EMBL" id="CP016895">
    <property type="protein sequence ID" value="AOA59481.1"/>
    <property type="molecule type" value="Genomic_DNA"/>
</dbReference>
<dbReference type="InterPro" id="IPR039561">
    <property type="entry name" value="Peptidase_M15C"/>
</dbReference>
<dbReference type="InterPro" id="IPR036779">
    <property type="entry name" value="LysM_dom_sf"/>
</dbReference>
<dbReference type="RefSeq" id="WP_067557903.1">
    <property type="nucleotide sequence ID" value="NZ_CP016895.1"/>
</dbReference>
<feature type="domain" description="LysM" evidence="1">
    <location>
        <begin position="107"/>
        <end position="151"/>
    </location>
</feature>
<evidence type="ECO:0000313" key="3">
    <source>
        <dbReference type="Proteomes" id="UP000093391"/>
    </source>
</evidence>
<dbReference type="Pfam" id="PF01476">
    <property type="entry name" value="LysM"/>
    <property type="match status" value="1"/>
</dbReference>
<dbReference type="SMART" id="SM00257">
    <property type="entry name" value="LysM"/>
    <property type="match status" value="1"/>
</dbReference>
<dbReference type="STRING" id="1789224.BFG52_14750"/>
<dbReference type="InterPro" id="IPR018392">
    <property type="entry name" value="LysM"/>
</dbReference>
<dbReference type="Pfam" id="PF13539">
    <property type="entry name" value="Peptidase_M15_4"/>
    <property type="match status" value="1"/>
</dbReference>
<protein>
    <recommendedName>
        <fullName evidence="1">LysM domain-containing protein</fullName>
    </recommendedName>
</protein>
<dbReference type="Gene3D" id="3.10.350.10">
    <property type="entry name" value="LysM domain"/>
    <property type="match status" value="1"/>
</dbReference>
<dbReference type="OrthoDB" id="8479979at2"/>
<dbReference type="CDD" id="cd14845">
    <property type="entry name" value="L-Ala-D-Glu_peptidase_like"/>
    <property type="match status" value="1"/>
</dbReference>
<dbReference type="CDD" id="cd00118">
    <property type="entry name" value="LysM"/>
    <property type="match status" value="1"/>
</dbReference>
<dbReference type="PROSITE" id="PS51782">
    <property type="entry name" value="LYSM"/>
    <property type="match status" value="1"/>
</dbReference>
<accession>A0A1B2M2W0</accession>
<gene>
    <name evidence="2" type="ORF">BFG52_14750</name>
</gene>